<evidence type="ECO:0000313" key="3">
    <source>
        <dbReference type="Proteomes" id="UP001220395"/>
    </source>
</evidence>
<feature type="compositionally biased region" description="Polar residues" evidence="1">
    <location>
        <begin position="295"/>
        <end position="314"/>
    </location>
</feature>
<feature type="region of interest" description="Disordered" evidence="1">
    <location>
        <begin position="287"/>
        <end position="314"/>
    </location>
</feature>
<evidence type="ECO:0000313" key="2">
    <source>
        <dbReference type="EMBL" id="WCT75852.1"/>
    </source>
</evidence>
<evidence type="ECO:0000256" key="1">
    <source>
        <dbReference type="SAM" id="MobiDB-lite"/>
    </source>
</evidence>
<sequence length="314" mass="32597">MADDTNDTDQIEQDLAQTRARMDRRLDQLGDRLAPNQLVNDALAHVTGGDGADFAQTLIAKAKANPVPAALAGIGIAWLMASSQHKQAKAGNDLSSRLRAAEANVIQLHDEHTDVHASRLDDARGQVLGVARSASDTSASYAQRIKDAVASAGDSLVETSHDLQNSTSSTVNRVAGWIRGKGQGGGHAGSPISNPVVLGTTAALVGLVAGALIPVSDEEERALDSFAGTLKAKGRDLAQDVVNRGAQVAGDTLDAVKDSAQTHGLTADKPIGDLLGELKSGELLSHAKQAAQEVADTSKQSVQSQMSGQEKSLR</sequence>
<gene>
    <name evidence="2" type="ORF">PQ455_20725</name>
</gene>
<dbReference type="Pfam" id="PF12277">
    <property type="entry name" value="DUF3618"/>
    <property type="match status" value="1"/>
</dbReference>
<accession>A0ABY7TTA8</accession>
<geneLocation type="plasmid" evidence="2 3">
    <name>unnamed3</name>
</geneLocation>
<keyword evidence="2" id="KW-0614">Plasmid</keyword>
<dbReference type="RefSeq" id="WP_273692200.1">
    <property type="nucleotide sequence ID" value="NZ_CP117414.1"/>
</dbReference>
<proteinExistence type="predicted"/>
<reference evidence="2 3" key="1">
    <citation type="submission" date="2023-02" db="EMBL/GenBank/DDBJ databases">
        <title>Genome sequence of Sphingomonas naphthae.</title>
        <authorList>
            <person name="Kim S."/>
            <person name="Heo J."/>
            <person name="Kwon S.-W."/>
        </authorList>
    </citation>
    <scope>NUCLEOTIDE SEQUENCE [LARGE SCALE GENOMIC DNA]</scope>
    <source>
        <strain evidence="2 3">KACC 18716</strain>
        <plasmid evidence="2 3">unnamed3</plasmid>
    </source>
</reference>
<dbReference type="Proteomes" id="UP001220395">
    <property type="component" value="Plasmid unnamed3"/>
</dbReference>
<keyword evidence="3" id="KW-1185">Reference proteome</keyword>
<dbReference type="EMBL" id="CP117414">
    <property type="protein sequence ID" value="WCT75852.1"/>
    <property type="molecule type" value="Genomic_DNA"/>
</dbReference>
<name>A0ABY7TTA8_9SPHN</name>
<protein>
    <submittedName>
        <fullName evidence="2">DUF3618 domain-containing protein</fullName>
    </submittedName>
</protein>
<organism evidence="2 3">
    <name type="scientific">Sphingomonas naphthae</name>
    <dbReference type="NCBI Taxonomy" id="1813468"/>
    <lineage>
        <taxon>Bacteria</taxon>
        <taxon>Pseudomonadati</taxon>
        <taxon>Pseudomonadota</taxon>
        <taxon>Alphaproteobacteria</taxon>
        <taxon>Sphingomonadales</taxon>
        <taxon>Sphingomonadaceae</taxon>
        <taxon>Sphingomonas</taxon>
    </lineage>
</organism>
<dbReference type="InterPro" id="IPR022062">
    <property type="entry name" value="DUF3618"/>
</dbReference>